<dbReference type="RefSeq" id="WP_126468630.1">
    <property type="nucleotide sequence ID" value="NZ_RXOE01000001.1"/>
</dbReference>
<comment type="similarity">
    <text evidence="1">Belongs to the LysR transcriptional regulatory family.</text>
</comment>
<keyword evidence="5" id="KW-1133">Transmembrane helix</keyword>
<evidence type="ECO:0000256" key="3">
    <source>
        <dbReference type="ARBA" id="ARBA00023125"/>
    </source>
</evidence>
<comment type="caution">
    <text evidence="7">The sequence shown here is derived from an EMBL/GenBank/DDBJ whole genome shotgun (WGS) entry which is preliminary data.</text>
</comment>
<evidence type="ECO:0000256" key="4">
    <source>
        <dbReference type="ARBA" id="ARBA00023163"/>
    </source>
</evidence>
<feature type="transmembrane region" description="Helical" evidence="5">
    <location>
        <begin position="216"/>
        <end position="235"/>
    </location>
</feature>
<dbReference type="Gene3D" id="1.10.10.10">
    <property type="entry name" value="Winged helix-like DNA-binding domain superfamily/Winged helix DNA-binding domain"/>
    <property type="match status" value="1"/>
</dbReference>
<name>A0A3S0J3E7_9BURK</name>
<dbReference type="AlphaFoldDB" id="A0A3S0J3E7"/>
<feature type="domain" description="HTH lysR-type" evidence="6">
    <location>
        <begin position="1"/>
        <end position="58"/>
    </location>
</feature>
<dbReference type="Gene3D" id="3.40.190.10">
    <property type="entry name" value="Periplasmic binding protein-like II"/>
    <property type="match status" value="2"/>
</dbReference>
<keyword evidence="8" id="KW-1185">Reference proteome</keyword>
<keyword evidence="3" id="KW-0238">DNA-binding</keyword>
<evidence type="ECO:0000313" key="7">
    <source>
        <dbReference type="EMBL" id="RTQ36654.1"/>
    </source>
</evidence>
<dbReference type="Proteomes" id="UP000267418">
    <property type="component" value="Unassembled WGS sequence"/>
</dbReference>
<evidence type="ECO:0000256" key="1">
    <source>
        <dbReference type="ARBA" id="ARBA00009437"/>
    </source>
</evidence>
<keyword evidence="2" id="KW-0805">Transcription regulation</keyword>
<evidence type="ECO:0000259" key="6">
    <source>
        <dbReference type="PROSITE" id="PS50931"/>
    </source>
</evidence>
<proteinExistence type="inferred from homology"/>
<dbReference type="PROSITE" id="PS50931">
    <property type="entry name" value="HTH_LYSR"/>
    <property type="match status" value="1"/>
</dbReference>
<dbReference type="PANTHER" id="PTHR30126">
    <property type="entry name" value="HTH-TYPE TRANSCRIPTIONAL REGULATOR"/>
    <property type="match status" value="1"/>
</dbReference>
<dbReference type="EMBL" id="RXOE01000001">
    <property type="protein sequence ID" value="RTQ36654.1"/>
    <property type="molecule type" value="Genomic_DNA"/>
</dbReference>
<dbReference type="Pfam" id="PF03466">
    <property type="entry name" value="LysR_substrate"/>
    <property type="match status" value="1"/>
</dbReference>
<dbReference type="SUPFAM" id="SSF53850">
    <property type="entry name" value="Periplasmic binding protein-like II"/>
    <property type="match status" value="1"/>
</dbReference>
<dbReference type="InterPro" id="IPR005119">
    <property type="entry name" value="LysR_subst-bd"/>
</dbReference>
<keyword evidence="4" id="KW-0804">Transcription</keyword>
<keyword evidence="5" id="KW-0812">Transmembrane</keyword>
<evidence type="ECO:0000256" key="2">
    <source>
        <dbReference type="ARBA" id="ARBA00023015"/>
    </source>
</evidence>
<dbReference type="InterPro" id="IPR000847">
    <property type="entry name" value="LysR_HTH_N"/>
</dbReference>
<dbReference type="OrthoDB" id="464481at2"/>
<sequence length="294" mass="32582">MDRVLLETFKAVVDEGGALKAANVLGCAQSNVTTRLKQMEQRLGVPLFNRQGKRLQLSEAGERYLPYVTRILDLIDEAAANARAEAPAVQRLRVGTMESTAAMHLPHALAAMRQAFPELELQLEVEAEPALSQMLLQHRLDLAVTARVNERAGLIYEAGFDEPLVVVAQEDPAELLAQAPVYAPTLIAFREGCPYRTMAQRWLESRRIACARVLSFSTYGAVLGCAAAGMGIAVVPRRLVENQAQSYQLQAYRPRDLAPATSYFVYREEWQPGVEARALMQELRHSARQPVTPL</sequence>
<accession>A0A3S0J3E7</accession>
<protein>
    <submittedName>
        <fullName evidence="7">LysR family transcriptional regulator</fullName>
    </submittedName>
</protein>
<keyword evidence="5" id="KW-0472">Membrane</keyword>
<dbReference type="InterPro" id="IPR036390">
    <property type="entry name" value="WH_DNA-bd_sf"/>
</dbReference>
<evidence type="ECO:0000256" key="5">
    <source>
        <dbReference type="SAM" id="Phobius"/>
    </source>
</evidence>
<organism evidence="7 8">
    <name type="scientific">Variovorax gossypii</name>
    <dbReference type="NCBI Taxonomy" id="1679495"/>
    <lineage>
        <taxon>Bacteria</taxon>
        <taxon>Pseudomonadati</taxon>
        <taxon>Pseudomonadota</taxon>
        <taxon>Betaproteobacteria</taxon>
        <taxon>Burkholderiales</taxon>
        <taxon>Comamonadaceae</taxon>
        <taxon>Variovorax</taxon>
    </lineage>
</organism>
<evidence type="ECO:0000313" key="8">
    <source>
        <dbReference type="Proteomes" id="UP000267418"/>
    </source>
</evidence>
<dbReference type="PANTHER" id="PTHR30126:SF40">
    <property type="entry name" value="HTH-TYPE TRANSCRIPTIONAL REGULATOR GLTR"/>
    <property type="match status" value="1"/>
</dbReference>
<dbReference type="InterPro" id="IPR036388">
    <property type="entry name" value="WH-like_DNA-bd_sf"/>
</dbReference>
<dbReference type="Pfam" id="PF00126">
    <property type="entry name" value="HTH_1"/>
    <property type="match status" value="1"/>
</dbReference>
<dbReference type="SUPFAM" id="SSF46785">
    <property type="entry name" value="Winged helix' DNA-binding domain"/>
    <property type="match status" value="1"/>
</dbReference>
<reference evidence="7 8" key="1">
    <citation type="submission" date="2018-12" db="EMBL/GenBank/DDBJ databases">
        <title>The genome of Variovorax gossypii DSM 100435.</title>
        <authorList>
            <person name="Gao J."/>
            <person name="Sun J."/>
        </authorList>
    </citation>
    <scope>NUCLEOTIDE SEQUENCE [LARGE SCALE GENOMIC DNA]</scope>
    <source>
        <strain evidence="7 8">DSM 100435</strain>
    </source>
</reference>
<dbReference type="GO" id="GO:0000976">
    <property type="term" value="F:transcription cis-regulatory region binding"/>
    <property type="evidence" value="ECO:0007669"/>
    <property type="project" value="TreeGrafter"/>
</dbReference>
<dbReference type="GO" id="GO:0003700">
    <property type="term" value="F:DNA-binding transcription factor activity"/>
    <property type="evidence" value="ECO:0007669"/>
    <property type="project" value="InterPro"/>
</dbReference>
<gene>
    <name evidence="7" type="ORF">EJP69_02620</name>
</gene>